<dbReference type="Proteomes" id="UP000829398">
    <property type="component" value="Chromosome 8"/>
</dbReference>
<accession>A0ACB8IW47</accession>
<gene>
    <name evidence="1" type="ORF">KPL71_024907</name>
</gene>
<name>A0ACB8IW47_CITSI</name>
<proteinExistence type="predicted"/>
<keyword evidence="1" id="KW-0346">Stress response</keyword>
<reference evidence="2" key="1">
    <citation type="journal article" date="2023" name="Hortic. Res.">
        <title>A chromosome-level phased genome enabling allele-level studies in sweet orange: a case study on citrus Huanglongbing tolerance.</title>
        <authorList>
            <person name="Wu B."/>
            <person name="Yu Q."/>
            <person name="Deng Z."/>
            <person name="Duan Y."/>
            <person name="Luo F."/>
            <person name="Gmitter F. Jr."/>
        </authorList>
    </citation>
    <scope>NUCLEOTIDE SEQUENCE [LARGE SCALE GENOMIC DNA]</scope>
    <source>
        <strain evidence="2">cv. Valencia</strain>
    </source>
</reference>
<evidence type="ECO:0000313" key="1">
    <source>
        <dbReference type="EMBL" id="KAH9701198.1"/>
    </source>
</evidence>
<evidence type="ECO:0000313" key="2">
    <source>
        <dbReference type="Proteomes" id="UP000829398"/>
    </source>
</evidence>
<dbReference type="EMBL" id="CM039177">
    <property type="protein sequence ID" value="KAH9701198.1"/>
    <property type="molecule type" value="Genomic_DNA"/>
</dbReference>
<sequence>MAGKGEGPAIGIDLGTTYSCVGVWQHDRVEIIANDQGNRTTPSYVAFTNTERLIGDAAKNQVAMNATNTVFDAKRLIGRRFSDPLVQKDMKLWPFQVIAGAGDKPMIVVNYKCEEKQFSAEEITSMVLTKMKEIAEAYLGTTIKNAVVTVPAYFNDSQRQATKDAGVISGLKVMRIINEPTAAAIAYGLDKKAGSTGEKNVLIFDLGGGTFDVSLLTIHQGIFEVKATAGDTHLGGEDFDNRMVNHFVQEFKRKNKKDISGNPRALRRLRTACERAKRTLSSTARTTIEIDSLYEGINFYTTITRARFEGLNMGLFRKCMEPVEKCLRDAKMDKSSVHDVVLVGGSTRIPKVQQLLQDFFNGKELCKSINPDEAVACGAAVHAAILSGEGNEKVQDLLLLDVTPLSLGLETAGGVMTVLIPRNTIIPTKKEHVFSTNSDNQPGVLIQVYEGERTRTRDNNLLGKFELSGIPPAPRGVPQINVRFDINANGILNVSAEDETTGQKNKINMRNDKGRLSKEEIEKMVQEAKKYKAEDEEHKKKVAAKNALENYAYNMRNTIEDEKISAKLPAADKQKIEDAIEQAIQWLDGNPLAKADEFEDKMKELEGIYNAKMYQGVDLWMRMVLLLVLVMVWPKV</sequence>
<comment type="caution">
    <text evidence="1">The sequence shown here is derived from an EMBL/GenBank/DDBJ whole genome shotgun (WGS) entry which is preliminary data.</text>
</comment>
<keyword evidence="2" id="KW-1185">Reference proteome</keyword>
<protein>
    <submittedName>
        <fullName evidence="1">Heat shock cognate 70 kDa protein</fullName>
    </submittedName>
</protein>
<organism evidence="1 2">
    <name type="scientific">Citrus sinensis</name>
    <name type="common">Sweet orange</name>
    <name type="synonym">Citrus aurantium var. sinensis</name>
    <dbReference type="NCBI Taxonomy" id="2711"/>
    <lineage>
        <taxon>Eukaryota</taxon>
        <taxon>Viridiplantae</taxon>
        <taxon>Streptophyta</taxon>
        <taxon>Embryophyta</taxon>
        <taxon>Tracheophyta</taxon>
        <taxon>Spermatophyta</taxon>
        <taxon>Magnoliopsida</taxon>
        <taxon>eudicotyledons</taxon>
        <taxon>Gunneridae</taxon>
        <taxon>Pentapetalae</taxon>
        <taxon>rosids</taxon>
        <taxon>malvids</taxon>
        <taxon>Sapindales</taxon>
        <taxon>Rutaceae</taxon>
        <taxon>Aurantioideae</taxon>
        <taxon>Citrus</taxon>
    </lineage>
</organism>